<comment type="similarity">
    <text evidence="1 6">Belongs to the XseB family.</text>
</comment>
<evidence type="ECO:0000313" key="7">
    <source>
        <dbReference type="EMBL" id="MBW7459441.1"/>
    </source>
</evidence>
<keyword evidence="3 6" id="KW-0540">Nuclease</keyword>
<comment type="catalytic activity">
    <reaction evidence="6">
        <text>Exonucleolytic cleavage in either 5'- to 3'- or 3'- to 5'-direction to yield nucleoside 5'-phosphates.</text>
        <dbReference type="EC" id="3.1.11.6"/>
    </reaction>
</comment>
<evidence type="ECO:0000256" key="2">
    <source>
        <dbReference type="ARBA" id="ARBA00022490"/>
    </source>
</evidence>
<evidence type="ECO:0000313" key="8">
    <source>
        <dbReference type="Proteomes" id="UP001519887"/>
    </source>
</evidence>
<name>A0ABS7CEU9_9BACL</name>
<dbReference type="PIRSF" id="PIRSF006488">
    <property type="entry name" value="Exonuc_VII_S"/>
    <property type="match status" value="1"/>
</dbReference>
<gene>
    <name evidence="6 7" type="primary">xseB</name>
    <name evidence="7" type="ORF">K0U00_35835</name>
</gene>
<dbReference type="Gene3D" id="1.10.287.1040">
    <property type="entry name" value="Exonuclease VII, small subunit"/>
    <property type="match status" value="1"/>
</dbReference>
<dbReference type="PANTHER" id="PTHR34137:SF1">
    <property type="entry name" value="EXODEOXYRIBONUCLEASE 7 SMALL SUBUNIT"/>
    <property type="match status" value="1"/>
</dbReference>
<dbReference type="SUPFAM" id="SSF116842">
    <property type="entry name" value="XseB-like"/>
    <property type="match status" value="1"/>
</dbReference>
<comment type="subcellular location">
    <subcellularLocation>
        <location evidence="6">Cytoplasm</location>
    </subcellularLocation>
</comment>
<dbReference type="Pfam" id="PF02609">
    <property type="entry name" value="Exonuc_VII_S"/>
    <property type="match status" value="1"/>
</dbReference>
<dbReference type="InterPro" id="IPR003761">
    <property type="entry name" value="Exonuc_VII_S"/>
</dbReference>
<proteinExistence type="inferred from homology"/>
<dbReference type="EC" id="3.1.11.6" evidence="6"/>
<dbReference type="HAMAP" id="MF_00337">
    <property type="entry name" value="Exonuc_7_S"/>
    <property type="match status" value="1"/>
</dbReference>
<sequence length="83" mass="9402">MSKKEQEITFEEAIERLEVIVSQLENGDVPLEKAIDLFQEGMKMSQLCGAKLEQVEKKIEVLIESESGFIKKTFAPANEDRGE</sequence>
<dbReference type="InterPro" id="IPR037004">
    <property type="entry name" value="Exonuc_VII_ssu_sf"/>
</dbReference>
<accession>A0ABS7CEU9</accession>
<organism evidence="7 8">
    <name type="scientific">Paenibacillus sepulcri</name>
    <dbReference type="NCBI Taxonomy" id="359917"/>
    <lineage>
        <taxon>Bacteria</taxon>
        <taxon>Bacillati</taxon>
        <taxon>Bacillota</taxon>
        <taxon>Bacilli</taxon>
        <taxon>Bacillales</taxon>
        <taxon>Paenibacillaceae</taxon>
        <taxon>Paenibacillus</taxon>
    </lineage>
</organism>
<dbReference type="RefSeq" id="WP_210041846.1">
    <property type="nucleotide sequence ID" value="NZ_JBHLVU010000073.1"/>
</dbReference>
<comment type="function">
    <text evidence="6">Bidirectionally degrades single-stranded DNA into large acid-insoluble oligonucleotides, which are then degraded further into small acid-soluble oligonucleotides.</text>
</comment>
<dbReference type="NCBIfam" id="TIGR01280">
    <property type="entry name" value="xseB"/>
    <property type="match status" value="1"/>
</dbReference>
<comment type="subunit">
    <text evidence="6">Heterooligomer composed of large and small subunits.</text>
</comment>
<evidence type="ECO:0000256" key="6">
    <source>
        <dbReference type="HAMAP-Rule" id="MF_00337"/>
    </source>
</evidence>
<evidence type="ECO:0000256" key="3">
    <source>
        <dbReference type="ARBA" id="ARBA00022722"/>
    </source>
</evidence>
<dbReference type="PANTHER" id="PTHR34137">
    <property type="entry name" value="EXODEOXYRIBONUCLEASE 7 SMALL SUBUNIT"/>
    <property type="match status" value="1"/>
</dbReference>
<keyword evidence="5 6" id="KW-0269">Exonuclease</keyword>
<keyword evidence="2 6" id="KW-0963">Cytoplasm</keyword>
<reference evidence="7 8" key="1">
    <citation type="submission" date="2021-07" db="EMBL/GenBank/DDBJ databases">
        <title>Paenibacillus radiodurans sp. nov., isolated from the southeastern edge of Tengger Desert.</title>
        <authorList>
            <person name="Zhang G."/>
        </authorList>
    </citation>
    <scope>NUCLEOTIDE SEQUENCE [LARGE SCALE GENOMIC DNA]</scope>
    <source>
        <strain evidence="7 8">CCM 7311</strain>
    </source>
</reference>
<dbReference type="Proteomes" id="UP001519887">
    <property type="component" value="Unassembled WGS sequence"/>
</dbReference>
<protein>
    <recommendedName>
        <fullName evidence="6">Exodeoxyribonuclease 7 small subunit</fullName>
        <ecNumber evidence="6">3.1.11.6</ecNumber>
    </recommendedName>
    <alternativeName>
        <fullName evidence="6">Exodeoxyribonuclease VII small subunit</fullName>
        <shortName evidence="6">Exonuclease VII small subunit</shortName>
    </alternativeName>
</protein>
<comment type="caution">
    <text evidence="7">The sequence shown here is derived from an EMBL/GenBank/DDBJ whole genome shotgun (WGS) entry which is preliminary data.</text>
</comment>
<evidence type="ECO:0000256" key="4">
    <source>
        <dbReference type="ARBA" id="ARBA00022801"/>
    </source>
</evidence>
<keyword evidence="4 6" id="KW-0378">Hydrolase</keyword>
<keyword evidence="8" id="KW-1185">Reference proteome</keyword>
<dbReference type="GO" id="GO:0008855">
    <property type="term" value="F:exodeoxyribonuclease VII activity"/>
    <property type="evidence" value="ECO:0007669"/>
    <property type="project" value="UniProtKB-EC"/>
</dbReference>
<evidence type="ECO:0000256" key="1">
    <source>
        <dbReference type="ARBA" id="ARBA00009998"/>
    </source>
</evidence>
<dbReference type="EMBL" id="JAHZIK010001646">
    <property type="protein sequence ID" value="MBW7459441.1"/>
    <property type="molecule type" value="Genomic_DNA"/>
</dbReference>
<evidence type="ECO:0000256" key="5">
    <source>
        <dbReference type="ARBA" id="ARBA00022839"/>
    </source>
</evidence>